<name>A0A0U1DRR9_9MYCO</name>
<dbReference type="Proteomes" id="UP000182227">
    <property type="component" value="Unassembled WGS sequence"/>
</dbReference>
<feature type="domain" description="4Fe-4S Wbl-type" evidence="1">
    <location>
        <begin position="50"/>
        <end position="112"/>
    </location>
</feature>
<evidence type="ECO:0000313" key="3">
    <source>
        <dbReference type="Proteomes" id="UP000182227"/>
    </source>
</evidence>
<evidence type="ECO:0000313" key="2">
    <source>
        <dbReference type="EMBL" id="CQD21614.1"/>
    </source>
</evidence>
<dbReference type="InterPro" id="IPR034768">
    <property type="entry name" value="4FE4S_WBL"/>
</dbReference>
<dbReference type="GeneID" id="44295116"/>
<dbReference type="PROSITE" id="PS51674">
    <property type="entry name" value="4FE4S_WBL"/>
    <property type="match status" value="1"/>
</dbReference>
<protein>
    <recommendedName>
        <fullName evidence="1">4Fe-4S Wbl-type domain-containing protein</fullName>
    </recommendedName>
</protein>
<evidence type="ECO:0000259" key="1">
    <source>
        <dbReference type="PROSITE" id="PS51674"/>
    </source>
</evidence>
<gene>
    <name evidence="2" type="ORF">BN970_05068</name>
</gene>
<dbReference type="RefSeq" id="WP_133057844.1">
    <property type="nucleotide sequence ID" value="NZ_JACKVA010000016.1"/>
</dbReference>
<dbReference type="EMBL" id="CTEF01000004">
    <property type="protein sequence ID" value="CQD21614.1"/>
    <property type="molecule type" value="Genomic_DNA"/>
</dbReference>
<proteinExistence type="predicted"/>
<organism evidence="2 3">
    <name type="scientific">Mycolicibacterium conceptionense</name>
    <dbReference type="NCBI Taxonomy" id="451644"/>
    <lineage>
        <taxon>Bacteria</taxon>
        <taxon>Bacillati</taxon>
        <taxon>Actinomycetota</taxon>
        <taxon>Actinomycetes</taxon>
        <taxon>Mycobacteriales</taxon>
        <taxon>Mycobacteriaceae</taxon>
        <taxon>Mycolicibacterium</taxon>
    </lineage>
</organism>
<sequence length="112" mass="12442">MAMSAAERARAYRERHANRVQARLAERRRAAARLKAALTGISLPDLPRAACRGHATLFDPQNDGEPDVHAHTRWVRAVEICDGCPELAPCATWVDQVPEKSRHGVIAGRFHK</sequence>
<reference evidence="2 3" key="1">
    <citation type="submission" date="2015-03" db="EMBL/GenBank/DDBJ databases">
        <authorList>
            <person name="Murphy D."/>
        </authorList>
    </citation>
    <scope>NUCLEOTIDE SEQUENCE [LARGE SCALE GENOMIC DNA]</scope>
    <source>
        <strain evidence="2 3">D16</strain>
    </source>
</reference>
<dbReference type="AlphaFoldDB" id="A0A0U1DRR9"/>
<accession>A0A0U1DRR9</accession>